<comment type="subcellular location">
    <subcellularLocation>
        <location evidence="1">Endoplasmic reticulum membrane</location>
        <topology evidence="1">Multi-pass membrane protein</topology>
    </subcellularLocation>
</comment>
<feature type="transmembrane region" description="Helical" evidence="6">
    <location>
        <begin position="223"/>
        <end position="244"/>
    </location>
</feature>
<accession>E4URD9</accession>
<organism evidence="9">
    <name type="scientific">Arthroderma gypseum (strain ATCC MYA-4604 / CBS 118893)</name>
    <name type="common">Microsporum gypseum</name>
    <dbReference type="NCBI Taxonomy" id="535722"/>
    <lineage>
        <taxon>Eukaryota</taxon>
        <taxon>Fungi</taxon>
        <taxon>Dikarya</taxon>
        <taxon>Ascomycota</taxon>
        <taxon>Pezizomycotina</taxon>
        <taxon>Eurotiomycetes</taxon>
        <taxon>Eurotiomycetidae</taxon>
        <taxon>Onygenales</taxon>
        <taxon>Arthrodermataceae</taxon>
        <taxon>Nannizzia</taxon>
    </lineage>
</organism>
<gene>
    <name evidence="8" type="ORF">MGYG_03205</name>
</gene>
<dbReference type="VEuPathDB" id="FungiDB:MGYG_03205"/>
<dbReference type="Pfam" id="PF00892">
    <property type="entry name" value="EamA"/>
    <property type="match status" value="2"/>
</dbReference>
<sequence>MLQSVDNERPLYTSQVLAMMMSLVAAINWMLMYFLDVPEAPLGRNDIWPHLTVRGVAGAFGIWGFYYSLRYLPVSEATILNFLSPMVAACSSSLLNNVPFTLGQQLASLISILGAVLVSQPWQYSIRSPPGGLGEGMSRDGACQNCTAHGQLSSGFSFSSERSTAIWAALVGVAGGSAAFVAMAAIGKRAHPTVTVNHFAVWTVILTSLDLACLGTETLRPPTLTECGLLVFMGIFGLLLHLLIAASLRDRDSNRALSIVYIQIAFTLLLDKLVWDLSPSWVSLLGGILIVGSAITVAATGDQMTIDKSFRDVN</sequence>
<dbReference type="STRING" id="535722.E4URD9"/>
<evidence type="ECO:0000256" key="6">
    <source>
        <dbReference type="SAM" id="Phobius"/>
    </source>
</evidence>
<keyword evidence="4 6" id="KW-1133">Transmembrane helix</keyword>
<feature type="transmembrane region" description="Helical" evidence="6">
    <location>
        <begin position="79"/>
        <end position="99"/>
    </location>
</feature>
<feature type="transmembrane region" description="Helical" evidence="6">
    <location>
        <begin position="281"/>
        <end position="301"/>
    </location>
</feature>
<dbReference type="eggNOG" id="KOG4510">
    <property type="taxonomic scope" value="Eukaryota"/>
</dbReference>
<feature type="transmembrane region" description="Helical" evidence="6">
    <location>
        <begin position="12"/>
        <end position="35"/>
    </location>
</feature>
<keyword evidence="3" id="KW-0256">Endoplasmic reticulum</keyword>
<evidence type="ECO:0000256" key="4">
    <source>
        <dbReference type="ARBA" id="ARBA00022989"/>
    </source>
</evidence>
<dbReference type="SUPFAM" id="SSF103481">
    <property type="entry name" value="Multidrug resistance efflux transporter EmrE"/>
    <property type="match status" value="2"/>
</dbReference>
<evidence type="ECO:0000256" key="5">
    <source>
        <dbReference type="ARBA" id="ARBA00023136"/>
    </source>
</evidence>
<dbReference type="PANTHER" id="PTHR22911:SF6">
    <property type="entry name" value="SOLUTE CARRIER FAMILY 35 MEMBER G1"/>
    <property type="match status" value="1"/>
</dbReference>
<keyword evidence="2 6" id="KW-0812">Transmembrane</keyword>
<dbReference type="InterPro" id="IPR037185">
    <property type="entry name" value="EmrE-like"/>
</dbReference>
<evidence type="ECO:0000256" key="2">
    <source>
        <dbReference type="ARBA" id="ARBA00022692"/>
    </source>
</evidence>
<dbReference type="EMBL" id="DS989823">
    <property type="protein sequence ID" value="EFR00202.1"/>
    <property type="molecule type" value="Genomic_DNA"/>
</dbReference>
<dbReference type="GeneID" id="10030992"/>
<feature type="transmembrane region" description="Helical" evidence="6">
    <location>
        <begin position="199"/>
        <end position="217"/>
    </location>
</feature>
<dbReference type="OrthoDB" id="306876at2759"/>
<keyword evidence="5 6" id="KW-0472">Membrane</keyword>
<evidence type="ECO:0000256" key="3">
    <source>
        <dbReference type="ARBA" id="ARBA00022824"/>
    </source>
</evidence>
<dbReference type="RefSeq" id="XP_003175684.1">
    <property type="nucleotide sequence ID" value="XM_003175636.1"/>
</dbReference>
<feature type="domain" description="EamA" evidence="7">
    <location>
        <begin position="166"/>
        <end position="297"/>
    </location>
</feature>
<feature type="transmembrane region" description="Helical" evidence="6">
    <location>
        <begin position="165"/>
        <end position="187"/>
    </location>
</feature>
<dbReference type="HOGENOM" id="CLU_032828_4_0_1"/>
<dbReference type="InterPro" id="IPR000620">
    <property type="entry name" value="EamA_dom"/>
</dbReference>
<evidence type="ECO:0000256" key="1">
    <source>
        <dbReference type="ARBA" id="ARBA00004477"/>
    </source>
</evidence>
<dbReference type="PANTHER" id="PTHR22911">
    <property type="entry name" value="ACYL-MALONYL CONDENSING ENZYME-RELATED"/>
    <property type="match status" value="1"/>
</dbReference>
<keyword evidence="9" id="KW-1185">Reference proteome</keyword>
<dbReference type="InParanoid" id="E4URD9"/>
<reference evidence="9" key="1">
    <citation type="journal article" date="2012" name="MBio">
        <title>Comparative genome analysis of Trichophyton rubrum and related dermatophytes reveals candidate genes involved in infection.</title>
        <authorList>
            <person name="Martinez D.A."/>
            <person name="Oliver B.G."/>
            <person name="Graeser Y."/>
            <person name="Goldberg J.M."/>
            <person name="Li W."/>
            <person name="Martinez-Rossi N.M."/>
            <person name="Monod M."/>
            <person name="Shelest E."/>
            <person name="Barton R.C."/>
            <person name="Birch E."/>
            <person name="Brakhage A.A."/>
            <person name="Chen Z."/>
            <person name="Gurr S.J."/>
            <person name="Heiman D."/>
            <person name="Heitman J."/>
            <person name="Kosti I."/>
            <person name="Rossi A."/>
            <person name="Saif S."/>
            <person name="Samalova M."/>
            <person name="Saunders C.W."/>
            <person name="Shea T."/>
            <person name="Summerbell R.C."/>
            <person name="Xu J."/>
            <person name="Young S."/>
            <person name="Zeng Q."/>
            <person name="Birren B.W."/>
            <person name="Cuomo C.A."/>
            <person name="White T.C."/>
        </authorList>
    </citation>
    <scope>NUCLEOTIDE SEQUENCE [LARGE SCALE GENOMIC DNA]</scope>
    <source>
        <strain evidence="9">ATCC MYA-4604 / CBS 118893</strain>
    </source>
</reference>
<proteinExistence type="predicted"/>
<protein>
    <recommendedName>
        <fullName evidence="7">EamA domain-containing protein</fullName>
    </recommendedName>
</protein>
<dbReference type="OMA" id="FAYINQF"/>
<evidence type="ECO:0000259" key="7">
    <source>
        <dbReference type="Pfam" id="PF00892"/>
    </source>
</evidence>
<dbReference type="AlphaFoldDB" id="E4URD9"/>
<evidence type="ECO:0000313" key="9">
    <source>
        <dbReference type="Proteomes" id="UP000002669"/>
    </source>
</evidence>
<evidence type="ECO:0000313" key="8">
    <source>
        <dbReference type="EMBL" id="EFR00202.1"/>
    </source>
</evidence>
<name>E4URD9_ARTGP</name>
<feature type="transmembrane region" description="Helical" evidence="6">
    <location>
        <begin position="47"/>
        <end position="67"/>
    </location>
</feature>
<dbReference type="Proteomes" id="UP000002669">
    <property type="component" value="Unassembled WGS sequence"/>
</dbReference>
<feature type="domain" description="EamA" evidence="7">
    <location>
        <begin position="15"/>
        <end position="119"/>
    </location>
</feature>
<feature type="transmembrane region" description="Helical" evidence="6">
    <location>
        <begin position="256"/>
        <end position="275"/>
    </location>
</feature>
<dbReference type="GO" id="GO:0016020">
    <property type="term" value="C:membrane"/>
    <property type="evidence" value="ECO:0007669"/>
    <property type="project" value="UniProtKB-SubCell"/>
</dbReference>